<keyword evidence="7 13" id="KW-0418">Kinase</keyword>
<proteinExistence type="predicted"/>
<feature type="transmembrane region" description="Helical" evidence="11">
    <location>
        <begin position="38"/>
        <end position="61"/>
    </location>
</feature>
<dbReference type="GO" id="GO:0005886">
    <property type="term" value="C:plasma membrane"/>
    <property type="evidence" value="ECO:0007669"/>
    <property type="project" value="UniProtKB-SubCell"/>
</dbReference>
<evidence type="ECO:0000256" key="11">
    <source>
        <dbReference type="SAM" id="Phobius"/>
    </source>
</evidence>
<dbReference type="EMBL" id="CP060696">
    <property type="protein sequence ID" value="QNO17406.1"/>
    <property type="molecule type" value="Genomic_DNA"/>
</dbReference>
<keyword evidence="10 11" id="KW-0472">Membrane</keyword>
<evidence type="ECO:0000256" key="6">
    <source>
        <dbReference type="ARBA" id="ARBA00022692"/>
    </source>
</evidence>
<dbReference type="SUPFAM" id="SSF55874">
    <property type="entry name" value="ATPase domain of HSP90 chaperone/DNA topoisomerase II/histidine kinase"/>
    <property type="match status" value="1"/>
</dbReference>
<evidence type="ECO:0000313" key="13">
    <source>
        <dbReference type="EMBL" id="QNO17406.1"/>
    </source>
</evidence>
<evidence type="ECO:0000256" key="9">
    <source>
        <dbReference type="ARBA" id="ARBA00023012"/>
    </source>
</evidence>
<dbReference type="PANTHER" id="PTHR45453:SF2">
    <property type="entry name" value="HISTIDINE KINASE"/>
    <property type="match status" value="1"/>
</dbReference>
<feature type="domain" description="Histidine kinase" evidence="12">
    <location>
        <begin position="124"/>
        <end position="326"/>
    </location>
</feature>
<evidence type="ECO:0000256" key="2">
    <source>
        <dbReference type="ARBA" id="ARBA00004651"/>
    </source>
</evidence>
<dbReference type="GO" id="GO:0000155">
    <property type="term" value="F:phosphorelay sensor kinase activity"/>
    <property type="evidence" value="ECO:0007669"/>
    <property type="project" value="TreeGrafter"/>
</dbReference>
<evidence type="ECO:0000256" key="10">
    <source>
        <dbReference type="ARBA" id="ARBA00023136"/>
    </source>
</evidence>
<dbReference type="RefSeq" id="WP_212506476.1">
    <property type="nucleotide sequence ID" value="NZ_CP060696.1"/>
</dbReference>
<dbReference type="InterPro" id="IPR036890">
    <property type="entry name" value="HATPase_C_sf"/>
</dbReference>
<gene>
    <name evidence="13" type="ORF">H6X83_10720</name>
</gene>
<dbReference type="EC" id="2.7.13.3" evidence="3"/>
<dbReference type="PANTHER" id="PTHR45453">
    <property type="entry name" value="PHOSPHATE REGULON SENSOR PROTEIN PHOR"/>
    <property type="match status" value="1"/>
</dbReference>
<evidence type="ECO:0000256" key="5">
    <source>
        <dbReference type="ARBA" id="ARBA00022679"/>
    </source>
</evidence>
<keyword evidence="8 11" id="KW-1133">Transmembrane helix</keyword>
<dbReference type="PROSITE" id="PS50109">
    <property type="entry name" value="HIS_KIN"/>
    <property type="match status" value="1"/>
</dbReference>
<keyword evidence="9" id="KW-0902">Two-component regulatory system</keyword>
<reference evidence="13 14" key="1">
    <citation type="submission" date="2020-08" db="EMBL/GenBank/DDBJ databases">
        <authorList>
            <person name="Ren C."/>
            <person name="Gu Y."/>
            <person name="Xu Y."/>
        </authorList>
    </citation>
    <scope>NUCLEOTIDE SEQUENCE [LARGE SCALE GENOMIC DNA]</scope>
    <source>
        <strain evidence="13 14">LBM18003</strain>
    </source>
</reference>
<protein>
    <recommendedName>
        <fullName evidence="3">histidine kinase</fullName>
        <ecNumber evidence="3">2.7.13.3</ecNumber>
    </recommendedName>
</protein>
<name>A0A7G9WFE4_9FIRM</name>
<accession>A0A7G9WFE4</accession>
<dbReference type="GO" id="GO:0004721">
    <property type="term" value="F:phosphoprotein phosphatase activity"/>
    <property type="evidence" value="ECO:0007669"/>
    <property type="project" value="TreeGrafter"/>
</dbReference>
<dbReference type="Pfam" id="PF02518">
    <property type="entry name" value="HATPase_c"/>
    <property type="match status" value="1"/>
</dbReference>
<evidence type="ECO:0000256" key="3">
    <source>
        <dbReference type="ARBA" id="ARBA00012438"/>
    </source>
</evidence>
<dbReference type="InterPro" id="IPR004358">
    <property type="entry name" value="Sig_transdc_His_kin-like_C"/>
</dbReference>
<evidence type="ECO:0000256" key="7">
    <source>
        <dbReference type="ARBA" id="ARBA00022777"/>
    </source>
</evidence>
<evidence type="ECO:0000313" key="14">
    <source>
        <dbReference type="Proteomes" id="UP000516046"/>
    </source>
</evidence>
<dbReference type="PRINTS" id="PR00344">
    <property type="entry name" value="BCTRLSENSOR"/>
</dbReference>
<sequence length="330" mass="37554">MKLFLSYLRMHTKAILLVCIAAVIFSIVFALYDLPLAAVGYAVLLTFCVGLVFTFVDYLLFREKHFALQSLAKRIVYSLDGLPPAKSLMEEDYQTVITSLYRCTASLTTQYDRSRLEMVDYYTLWAHQIKTPIAAMRILLQTDESEERSALQDSLFKIEEYVEMVLSYLRLDSDISDFVLKHYPLDSIVRQAVRKYAPLFIRQKITLYYQPLDYSVLTDEKWLLFVIEQVLSNALKYTRTGGSVEIYLENGSTLVIADTGIGIAPEDLPRVGQKGFTGYNGRTDKKSTGIGLYLCRRILAKLSHTFVIESQVGRGTKVKIGLKSVHLTVE</sequence>
<dbReference type="InterPro" id="IPR005467">
    <property type="entry name" value="His_kinase_dom"/>
</dbReference>
<dbReference type="AlphaFoldDB" id="A0A7G9WFE4"/>
<keyword evidence="5" id="KW-0808">Transferase</keyword>
<evidence type="ECO:0000256" key="8">
    <source>
        <dbReference type="ARBA" id="ARBA00022989"/>
    </source>
</evidence>
<dbReference type="Proteomes" id="UP000516046">
    <property type="component" value="Chromosome"/>
</dbReference>
<keyword evidence="6 11" id="KW-0812">Transmembrane</keyword>
<organism evidence="13 14">
    <name type="scientific">Caproicibacterium amylolyticum</name>
    <dbReference type="NCBI Taxonomy" id="2766537"/>
    <lineage>
        <taxon>Bacteria</taxon>
        <taxon>Bacillati</taxon>
        <taxon>Bacillota</taxon>
        <taxon>Clostridia</taxon>
        <taxon>Eubacteriales</taxon>
        <taxon>Oscillospiraceae</taxon>
        <taxon>Caproicibacterium</taxon>
    </lineage>
</organism>
<dbReference type="InterPro" id="IPR003594">
    <property type="entry name" value="HATPase_dom"/>
</dbReference>
<comment type="subcellular location">
    <subcellularLocation>
        <location evidence="2">Cell membrane</location>
        <topology evidence="2">Multi-pass membrane protein</topology>
    </subcellularLocation>
</comment>
<evidence type="ECO:0000259" key="12">
    <source>
        <dbReference type="PROSITE" id="PS50109"/>
    </source>
</evidence>
<dbReference type="SMART" id="SM00387">
    <property type="entry name" value="HATPase_c"/>
    <property type="match status" value="1"/>
</dbReference>
<feature type="transmembrane region" description="Helical" evidence="11">
    <location>
        <begin position="12"/>
        <end position="32"/>
    </location>
</feature>
<keyword evidence="14" id="KW-1185">Reference proteome</keyword>
<keyword evidence="4" id="KW-1003">Cell membrane</keyword>
<dbReference type="InterPro" id="IPR050351">
    <property type="entry name" value="BphY/WalK/GraS-like"/>
</dbReference>
<dbReference type="Gene3D" id="3.30.565.10">
    <property type="entry name" value="Histidine kinase-like ATPase, C-terminal domain"/>
    <property type="match status" value="1"/>
</dbReference>
<evidence type="ECO:0000256" key="1">
    <source>
        <dbReference type="ARBA" id="ARBA00000085"/>
    </source>
</evidence>
<comment type="catalytic activity">
    <reaction evidence="1">
        <text>ATP + protein L-histidine = ADP + protein N-phospho-L-histidine.</text>
        <dbReference type="EC" id="2.7.13.3"/>
    </reaction>
</comment>
<dbReference type="GO" id="GO:0016036">
    <property type="term" value="P:cellular response to phosphate starvation"/>
    <property type="evidence" value="ECO:0007669"/>
    <property type="project" value="TreeGrafter"/>
</dbReference>
<evidence type="ECO:0000256" key="4">
    <source>
        <dbReference type="ARBA" id="ARBA00022475"/>
    </source>
</evidence>
<dbReference type="KEGG" id="caml:H6X83_10720"/>